<dbReference type="EMBL" id="AMQM01004013">
    <property type="status" value="NOT_ANNOTATED_CDS"/>
    <property type="molecule type" value="Genomic_DNA"/>
</dbReference>
<protein>
    <recommendedName>
        <fullName evidence="2">Death domain-containing protein</fullName>
    </recommendedName>
</protein>
<dbReference type="SUPFAM" id="SSF47986">
    <property type="entry name" value="DEATH domain"/>
    <property type="match status" value="1"/>
</dbReference>
<reference evidence="4" key="3">
    <citation type="submission" date="2015-06" db="UniProtKB">
        <authorList>
            <consortium name="EnsemblMetazoa"/>
        </authorList>
    </citation>
    <scope>IDENTIFICATION</scope>
</reference>
<feature type="compositionally biased region" description="Low complexity" evidence="1">
    <location>
        <begin position="398"/>
        <end position="412"/>
    </location>
</feature>
<evidence type="ECO:0000313" key="4">
    <source>
        <dbReference type="EnsemblMetazoa" id="HelroP171983"/>
    </source>
</evidence>
<dbReference type="OrthoDB" id="6328511at2759"/>
<dbReference type="InParanoid" id="T1F4W9"/>
<dbReference type="GO" id="GO:0007165">
    <property type="term" value="P:signal transduction"/>
    <property type="evidence" value="ECO:0007669"/>
    <property type="project" value="InterPro"/>
</dbReference>
<feature type="compositionally biased region" description="Acidic residues" evidence="1">
    <location>
        <begin position="294"/>
        <end position="303"/>
    </location>
</feature>
<dbReference type="AlphaFoldDB" id="T1F4W9"/>
<evidence type="ECO:0000259" key="2">
    <source>
        <dbReference type="PROSITE" id="PS50017"/>
    </source>
</evidence>
<dbReference type="GeneID" id="20203868"/>
<organism evidence="4 5">
    <name type="scientific">Helobdella robusta</name>
    <name type="common">Californian leech</name>
    <dbReference type="NCBI Taxonomy" id="6412"/>
    <lineage>
        <taxon>Eukaryota</taxon>
        <taxon>Metazoa</taxon>
        <taxon>Spiralia</taxon>
        <taxon>Lophotrochozoa</taxon>
        <taxon>Annelida</taxon>
        <taxon>Clitellata</taxon>
        <taxon>Hirudinea</taxon>
        <taxon>Rhynchobdellida</taxon>
        <taxon>Glossiphoniidae</taxon>
        <taxon>Helobdella</taxon>
    </lineage>
</organism>
<dbReference type="HOGENOM" id="CLU_288247_0_0_1"/>
<feature type="domain" description="Death" evidence="2">
    <location>
        <begin position="978"/>
        <end position="1067"/>
    </location>
</feature>
<feature type="compositionally biased region" description="Acidic residues" evidence="1">
    <location>
        <begin position="413"/>
        <end position="439"/>
    </location>
</feature>
<keyword evidence="5" id="KW-1185">Reference proteome</keyword>
<dbReference type="RefSeq" id="XP_009016909.1">
    <property type="nucleotide sequence ID" value="XM_009018661.1"/>
</dbReference>
<reference evidence="3 5" key="2">
    <citation type="journal article" date="2013" name="Nature">
        <title>Insights into bilaterian evolution from three spiralian genomes.</title>
        <authorList>
            <person name="Simakov O."/>
            <person name="Marletaz F."/>
            <person name="Cho S.J."/>
            <person name="Edsinger-Gonzales E."/>
            <person name="Havlak P."/>
            <person name="Hellsten U."/>
            <person name="Kuo D.H."/>
            <person name="Larsson T."/>
            <person name="Lv J."/>
            <person name="Arendt D."/>
            <person name="Savage R."/>
            <person name="Osoegawa K."/>
            <person name="de Jong P."/>
            <person name="Grimwood J."/>
            <person name="Chapman J.A."/>
            <person name="Shapiro H."/>
            <person name="Aerts A."/>
            <person name="Otillar R.P."/>
            <person name="Terry A.Y."/>
            <person name="Boore J.L."/>
            <person name="Grigoriev I.V."/>
            <person name="Lindberg D.R."/>
            <person name="Seaver E.C."/>
            <person name="Weisblat D.A."/>
            <person name="Putnam N.H."/>
            <person name="Rokhsar D.S."/>
        </authorList>
    </citation>
    <scope>NUCLEOTIDE SEQUENCE</scope>
</reference>
<proteinExistence type="predicted"/>
<evidence type="ECO:0000313" key="3">
    <source>
        <dbReference type="EMBL" id="ESO04976.1"/>
    </source>
</evidence>
<dbReference type="CTD" id="20203868"/>
<name>T1F4W9_HELRO</name>
<dbReference type="EMBL" id="KB096411">
    <property type="protein sequence ID" value="ESO04976.1"/>
    <property type="molecule type" value="Genomic_DNA"/>
</dbReference>
<feature type="region of interest" description="Disordered" evidence="1">
    <location>
        <begin position="293"/>
        <end position="319"/>
    </location>
</feature>
<dbReference type="Gene3D" id="2.60.220.30">
    <property type="match status" value="1"/>
</dbReference>
<evidence type="ECO:0000256" key="1">
    <source>
        <dbReference type="SAM" id="MobiDB-lite"/>
    </source>
</evidence>
<dbReference type="InterPro" id="IPR000488">
    <property type="entry name" value="Death_dom"/>
</dbReference>
<dbReference type="EnsemblMetazoa" id="HelroT171983">
    <property type="protein sequence ID" value="HelroP171983"/>
    <property type="gene ID" value="HelroG171983"/>
</dbReference>
<sequence>MAQESKIDLALKLRQLETLLAEIELTTNRLAVYFGQTGAEARTIEYQMRKIQDNSHVSLGPVRKLVAERQRARKTDRLPDVNPGGSVFVTNEDLNFDFDSINVQDMEVESEESIKKKVMEEKKLKLETEMLKRKMMMEEAERENMRKKGRVDLKKWTTYSYKLASLEPQIEHMNQNHFLSTCHIKTSPLHAIFNQEDLLVNFVDVTNYQINYTEHEELLNHVIYVRSSARNGDVPYEFQLPIRLLIPHPPITRTRETVIKVLHCSKSLKHKLKLQSRETKINIFKRKYIKSEGDEADDDEDGGEGPRRSPAAADKQNDKLQCFREDTAMNSEATGCDNNHSRNNRSFDIINDANNSCHVKNSLNGKHSMSCDDVIVVPDANDVDGNDREKHASSSSSNFNDNINNNINNNGDNDNDNDDCIDVDNGDDENDDVVNDGDDERSSNTNCWEEKNTVKLNNASEAGFTSHDNNSVSYIPIDHIPRHGLLFAIVSRPKCDKSHFGPKGGKLIQSVDSRINVLVPKLAFEEKTEVQLQTIWNSNSAISKFKQQQQRQSQQNSHADDQPIPATNDSDPEFLGITPFLSIETEHNPLKHLMVKIIQPSGASKRKKMKSQVKFVANNPDGDEQVTIDNKNNKDIESDRNLNANNDINHNDDNNNTTDGRPNIKTHLTLPPLFNSINDQNVQSKPPKDYIVLVTKDTTSKWKARPEVEFIVQNDVILFVLTEPLKKLAFLRLSQPADPAIIAKMISAFEVVTYEKESSPHPLHHHLLPTSHHSSSPSSITSSIVLECVRAENIEKVVYKFDMMGYDSVRTEETKFSIHEGDRLKLIFKGNVRFKDNGDVRSVVFHSNLSTCFMQADISEIDSFAQNALLMYRGCLQIRSEKSQQPKRQQQQQMRVLQKHESRLDEKRSQLTKKQTSMHPGVQWNSKTTSVEDDGDADLLCEIQILLPKKRHDPPNLRRIQIAIKDEPPLSGDFFDRLSSSLGDKWTSLAEKLKISQVSVQRIKNSCTRRFLTEESEFTSVIHNMAAKQMLFQWFKTSPKSSNKVKELRWALAAVGRNDLLAEFGGE</sequence>
<feature type="region of interest" description="Disordered" evidence="1">
    <location>
        <begin position="634"/>
        <end position="666"/>
    </location>
</feature>
<evidence type="ECO:0000313" key="5">
    <source>
        <dbReference type="Proteomes" id="UP000015101"/>
    </source>
</evidence>
<feature type="region of interest" description="Disordered" evidence="1">
    <location>
        <begin position="543"/>
        <end position="571"/>
    </location>
</feature>
<accession>T1F4W9</accession>
<dbReference type="KEGG" id="hro:HELRODRAFT_171983"/>
<dbReference type="Gene3D" id="1.10.533.10">
    <property type="entry name" value="Death Domain, Fas"/>
    <property type="match status" value="1"/>
</dbReference>
<dbReference type="PROSITE" id="PS50017">
    <property type="entry name" value="DEATH_DOMAIN"/>
    <property type="match status" value="1"/>
</dbReference>
<dbReference type="InterPro" id="IPR011029">
    <property type="entry name" value="DEATH-like_dom_sf"/>
</dbReference>
<feature type="region of interest" description="Disordered" evidence="1">
    <location>
        <begin position="380"/>
        <end position="446"/>
    </location>
</feature>
<feature type="compositionally biased region" description="Basic and acidic residues" evidence="1">
    <location>
        <begin position="898"/>
        <end position="909"/>
    </location>
</feature>
<reference evidence="5" key="1">
    <citation type="submission" date="2012-12" db="EMBL/GenBank/DDBJ databases">
        <authorList>
            <person name="Hellsten U."/>
            <person name="Grimwood J."/>
            <person name="Chapman J.A."/>
            <person name="Shapiro H."/>
            <person name="Aerts A."/>
            <person name="Otillar R.P."/>
            <person name="Terry A.Y."/>
            <person name="Boore J.L."/>
            <person name="Simakov O."/>
            <person name="Marletaz F."/>
            <person name="Cho S.-J."/>
            <person name="Edsinger-Gonzales E."/>
            <person name="Havlak P."/>
            <person name="Kuo D.-H."/>
            <person name="Larsson T."/>
            <person name="Lv J."/>
            <person name="Arendt D."/>
            <person name="Savage R."/>
            <person name="Osoegawa K."/>
            <person name="de Jong P."/>
            <person name="Lindberg D.R."/>
            <person name="Seaver E.C."/>
            <person name="Weisblat D.A."/>
            <person name="Putnam N.H."/>
            <person name="Grigoriev I.V."/>
            <person name="Rokhsar D.S."/>
        </authorList>
    </citation>
    <scope>NUCLEOTIDE SEQUENCE</scope>
</reference>
<feature type="compositionally biased region" description="Polar residues" evidence="1">
    <location>
        <begin position="912"/>
        <end position="929"/>
    </location>
</feature>
<gene>
    <name evidence="4" type="primary">20203868</name>
    <name evidence="3" type="ORF">HELRODRAFT_171983</name>
</gene>
<feature type="region of interest" description="Disordered" evidence="1">
    <location>
        <begin position="881"/>
        <end position="930"/>
    </location>
</feature>
<dbReference type="Proteomes" id="UP000015101">
    <property type="component" value="Unassembled WGS sequence"/>
</dbReference>